<dbReference type="InterPro" id="IPR023198">
    <property type="entry name" value="PGP-like_dom2"/>
</dbReference>
<dbReference type="SFLD" id="SFLDG01129">
    <property type="entry name" value="C1.5:_HAD__Beta-PGM__Phosphata"/>
    <property type="match status" value="1"/>
</dbReference>
<dbReference type="Pfam" id="PF13419">
    <property type="entry name" value="HAD_2"/>
    <property type="match status" value="1"/>
</dbReference>
<accession>A0A7X2N454</accession>
<comment type="caution">
    <text evidence="1">The sequence shown here is derived from an EMBL/GenBank/DDBJ whole genome shotgun (WGS) entry which is preliminary data.</text>
</comment>
<dbReference type="PRINTS" id="PR00413">
    <property type="entry name" value="HADHALOGNASE"/>
</dbReference>
<evidence type="ECO:0000313" key="1">
    <source>
        <dbReference type="EMBL" id="MSS01688.1"/>
    </source>
</evidence>
<evidence type="ECO:0000313" key="2">
    <source>
        <dbReference type="Proteomes" id="UP000470082"/>
    </source>
</evidence>
<dbReference type="PANTHER" id="PTHR18901">
    <property type="entry name" value="2-DEOXYGLUCOSE-6-PHOSPHATE PHOSPHATASE 2"/>
    <property type="match status" value="1"/>
</dbReference>
<keyword evidence="2" id="KW-1185">Reference proteome</keyword>
<dbReference type="Gene3D" id="1.10.150.240">
    <property type="entry name" value="Putative phosphatase, domain 2"/>
    <property type="match status" value="1"/>
</dbReference>
<dbReference type="InterPro" id="IPR006439">
    <property type="entry name" value="HAD-SF_hydro_IA"/>
</dbReference>
<protein>
    <submittedName>
        <fullName evidence="1">HAD family phosphatase</fullName>
    </submittedName>
</protein>
<reference evidence="1 2" key="1">
    <citation type="submission" date="2019-08" db="EMBL/GenBank/DDBJ databases">
        <title>In-depth cultivation of the pig gut microbiome towards novel bacterial diversity and tailored functional studies.</title>
        <authorList>
            <person name="Wylensek D."/>
            <person name="Hitch T.C.A."/>
            <person name="Clavel T."/>
        </authorList>
    </citation>
    <scope>NUCLEOTIDE SEQUENCE [LARGE SCALE GENOMIC DNA]</scope>
    <source>
        <strain evidence="1 2">LKV-178-WT-2G</strain>
    </source>
</reference>
<dbReference type="EMBL" id="VUMM01000010">
    <property type="protein sequence ID" value="MSS01688.1"/>
    <property type="molecule type" value="Genomic_DNA"/>
</dbReference>
<dbReference type="CDD" id="cd07505">
    <property type="entry name" value="HAD_BPGM-like"/>
    <property type="match status" value="1"/>
</dbReference>
<gene>
    <name evidence="1" type="ORF">FYJ50_06200</name>
</gene>
<dbReference type="SUPFAM" id="SSF56784">
    <property type="entry name" value="HAD-like"/>
    <property type="match status" value="1"/>
</dbReference>
<dbReference type="GO" id="GO:0016791">
    <property type="term" value="F:phosphatase activity"/>
    <property type="evidence" value="ECO:0007669"/>
    <property type="project" value="TreeGrafter"/>
</dbReference>
<dbReference type="AlphaFoldDB" id="A0A7X2N454"/>
<name>A0A7X2N454_9FIRM</name>
<proteinExistence type="predicted"/>
<dbReference type="InterPro" id="IPR041492">
    <property type="entry name" value="HAD_2"/>
</dbReference>
<dbReference type="PANTHER" id="PTHR18901:SF38">
    <property type="entry name" value="PSEUDOURIDINE-5'-PHOSPHATASE"/>
    <property type="match status" value="1"/>
</dbReference>
<dbReference type="InterPro" id="IPR023214">
    <property type="entry name" value="HAD_sf"/>
</dbReference>
<dbReference type="NCBIfam" id="TIGR01509">
    <property type="entry name" value="HAD-SF-IA-v3"/>
    <property type="match status" value="1"/>
</dbReference>
<dbReference type="InterPro" id="IPR036412">
    <property type="entry name" value="HAD-like_sf"/>
</dbReference>
<organism evidence="1 2">
    <name type="scientific">Floccifex porci</name>
    <dbReference type="NCBI Taxonomy" id="2606629"/>
    <lineage>
        <taxon>Bacteria</taxon>
        <taxon>Bacillati</taxon>
        <taxon>Bacillota</taxon>
        <taxon>Erysipelotrichia</taxon>
        <taxon>Erysipelotrichales</taxon>
        <taxon>Erysipelotrichaceae</taxon>
        <taxon>Floccifex</taxon>
    </lineage>
</organism>
<dbReference type="Gene3D" id="3.40.50.1000">
    <property type="entry name" value="HAD superfamily/HAD-like"/>
    <property type="match status" value="1"/>
</dbReference>
<dbReference type="Proteomes" id="UP000470082">
    <property type="component" value="Unassembled WGS sequence"/>
</dbReference>
<sequence>MPPASQAVRRNGERMKVKCAIFDFDGTLFDSMFIWDQVGEIYLRSLGKEPQPSMREDVRALSLYQSACYLKQEYALSLSVEEIMTGINQTIEHFYIHEVLPNPGVIDFLKQMQMDEIPMCITTASDRYQIEAALSRCGMEHYFDAIFTCSEVGHGKDEPVIFQKAMEYFGADRSSTIIFEDAIHAIQTAKADGFEVVAVFDNSEKRQTEIRNLSDCYIEDFKHTEEFWEFASAE</sequence>
<dbReference type="SFLD" id="SFLDS00003">
    <property type="entry name" value="Haloacid_Dehalogenase"/>
    <property type="match status" value="1"/>
</dbReference>